<keyword evidence="1" id="KW-0560">Oxidoreductase</keyword>
<protein>
    <submittedName>
        <fullName evidence="4">Gfo/Idh/MocA family oxidoreductase</fullName>
    </submittedName>
</protein>
<dbReference type="AlphaFoldDB" id="A0A412B0E2"/>
<dbReference type="InterPro" id="IPR050463">
    <property type="entry name" value="Gfo/Idh/MocA_oxidrdct_glycsds"/>
</dbReference>
<reference evidence="4 5" key="1">
    <citation type="submission" date="2018-08" db="EMBL/GenBank/DDBJ databases">
        <title>A genome reference for cultivated species of the human gut microbiota.</title>
        <authorList>
            <person name="Zou Y."/>
            <person name="Xue W."/>
            <person name="Luo G."/>
        </authorList>
    </citation>
    <scope>NUCLEOTIDE SEQUENCE [LARGE SCALE GENOMIC DNA]</scope>
    <source>
        <strain evidence="4 5">AF28-26</strain>
    </source>
</reference>
<dbReference type="Proteomes" id="UP000284751">
    <property type="component" value="Unassembled WGS sequence"/>
</dbReference>
<dbReference type="GO" id="GO:0016491">
    <property type="term" value="F:oxidoreductase activity"/>
    <property type="evidence" value="ECO:0007669"/>
    <property type="project" value="UniProtKB-KW"/>
</dbReference>
<evidence type="ECO:0000256" key="1">
    <source>
        <dbReference type="ARBA" id="ARBA00023002"/>
    </source>
</evidence>
<gene>
    <name evidence="4" type="ORF">DWY99_02355</name>
</gene>
<organism evidence="4 5">
    <name type="scientific">[Clostridium] leptum</name>
    <dbReference type="NCBI Taxonomy" id="1535"/>
    <lineage>
        <taxon>Bacteria</taxon>
        <taxon>Bacillati</taxon>
        <taxon>Bacillota</taxon>
        <taxon>Clostridia</taxon>
        <taxon>Eubacteriales</taxon>
        <taxon>Oscillospiraceae</taxon>
        <taxon>Oscillospiraceae incertae sedis</taxon>
    </lineage>
</organism>
<feature type="domain" description="GFO/IDH/MocA-like oxidoreductase" evidence="3">
    <location>
        <begin position="139"/>
        <end position="276"/>
    </location>
</feature>
<dbReference type="Pfam" id="PF01408">
    <property type="entry name" value="GFO_IDH_MocA"/>
    <property type="match status" value="1"/>
</dbReference>
<dbReference type="SUPFAM" id="SSF55347">
    <property type="entry name" value="Glyceraldehyde-3-phosphate dehydrogenase-like, C-terminal domain"/>
    <property type="match status" value="1"/>
</dbReference>
<name>A0A412B0E2_9FIRM</name>
<accession>A0A412B0E2</accession>
<dbReference type="InterPro" id="IPR036291">
    <property type="entry name" value="NAD(P)-bd_dom_sf"/>
</dbReference>
<evidence type="ECO:0000259" key="2">
    <source>
        <dbReference type="Pfam" id="PF01408"/>
    </source>
</evidence>
<evidence type="ECO:0000259" key="3">
    <source>
        <dbReference type="Pfam" id="PF22725"/>
    </source>
</evidence>
<dbReference type="PANTHER" id="PTHR43818:SF11">
    <property type="entry name" value="BCDNA.GH03377"/>
    <property type="match status" value="1"/>
</dbReference>
<dbReference type="SUPFAM" id="SSF51735">
    <property type="entry name" value="NAD(P)-binding Rossmann-fold domains"/>
    <property type="match status" value="1"/>
</dbReference>
<dbReference type="InterPro" id="IPR000683">
    <property type="entry name" value="Gfo/Idh/MocA-like_OxRdtase_N"/>
</dbReference>
<proteinExistence type="predicted"/>
<dbReference type="PANTHER" id="PTHR43818">
    <property type="entry name" value="BCDNA.GH03377"/>
    <property type="match status" value="1"/>
</dbReference>
<dbReference type="EMBL" id="QRTC01000004">
    <property type="protein sequence ID" value="RGQ43795.1"/>
    <property type="molecule type" value="Genomic_DNA"/>
</dbReference>
<feature type="domain" description="Gfo/Idh/MocA-like oxidoreductase N-terminal" evidence="2">
    <location>
        <begin position="11"/>
        <end position="126"/>
    </location>
</feature>
<dbReference type="Pfam" id="PF22725">
    <property type="entry name" value="GFO_IDH_MocA_C3"/>
    <property type="match status" value="1"/>
</dbReference>
<dbReference type="Gene3D" id="3.40.50.720">
    <property type="entry name" value="NAD(P)-binding Rossmann-like Domain"/>
    <property type="match status" value="1"/>
</dbReference>
<dbReference type="Gene3D" id="3.30.360.10">
    <property type="entry name" value="Dihydrodipicolinate Reductase, domain 2"/>
    <property type="match status" value="1"/>
</dbReference>
<dbReference type="InterPro" id="IPR055170">
    <property type="entry name" value="GFO_IDH_MocA-like_dom"/>
</dbReference>
<evidence type="ECO:0000313" key="5">
    <source>
        <dbReference type="Proteomes" id="UP000284751"/>
    </source>
</evidence>
<dbReference type="GO" id="GO:0000166">
    <property type="term" value="F:nucleotide binding"/>
    <property type="evidence" value="ECO:0007669"/>
    <property type="project" value="InterPro"/>
</dbReference>
<evidence type="ECO:0000313" key="4">
    <source>
        <dbReference type="EMBL" id="RGQ43795.1"/>
    </source>
</evidence>
<comment type="caution">
    <text evidence="4">The sequence shown here is derived from an EMBL/GenBank/DDBJ whole genome shotgun (WGS) entry which is preliminary data.</text>
</comment>
<sequence length="371" mass="41427">MEERNKMKKWKVALIGCGSIADNTYLPRIKEIPEADMVAVCDIIPERAKGYAEKFNVPAWYTSIDELLEKCDFEILMNTTSIPAHHEINMKALKAGKHLYSQKPVGLTVAEVTEQIEAAKAAGVKYAASPIHMLRDDIRFAKKLIKDGCIGEIMKVHTNVCHGGPEYFQYRTADPTWFHRPGSGALYDMGVHGLTMTTGILGSAKAVGCMAKISEPVRTVRSGTFDGMKIQADQLYDNYIITLDYGDRAMAVVESGFCQKDSKAPQMEIFGTKGTISLANDWSMNPMDSLEVYLDAPERGIRGWLKPMEWDIPACEMNFFQCKVVQDLIYAIEEDRPVGLPPEHARHVVDIMCTIPEAIETKSIVPLHTTF</sequence>